<dbReference type="GO" id="GO:0046428">
    <property type="term" value="F:1,4-dihydroxy-2-naphthoate polyprenyltransferase activity"/>
    <property type="evidence" value="ECO:0007669"/>
    <property type="project" value="UniProtKB-EC"/>
</dbReference>
<dbReference type="Pfam" id="PF01040">
    <property type="entry name" value="UbiA"/>
    <property type="match status" value="1"/>
</dbReference>
<dbReference type="InterPro" id="IPR012349">
    <property type="entry name" value="Split_barrel_FMN-bd"/>
</dbReference>
<dbReference type="EMBL" id="JBHSGK010000003">
    <property type="protein sequence ID" value="MFC4735789.1"/>
    <property type="molecule type" value="Genomic_DNA"/>
</dbReference>
<organism evidence="10 11">
    <name type="scientific">Bacillus daqingensis</name>
    <dbReference type="NCBI Taxonomy" id="872396"/>
    <lineage>
        <taxon>Bacteria</taxon>
        <taxon>Bacillati</taxon>
        <taxon>Bacillota</taxon>
        <taxon>Bacilli</taxon>
        <taxon>Bacillales</taxon>
        <taxon>Bacillaceae</taxon>
        <taxon>Bacillus</taxon>
    </lineage>
</organism>
<dbReference type="InterPro" id="IPR026046">
    <property type="entry name" value="UBIAD1"/>
</dbReference>
<evidence type="ECO:0000256" key="6">
    <source>
        <dbReference type="ARBA" id="ARBA00022989"/>
    </source>
</evidence>
<feature type="transmembrane region" description="Helical" evidence="9">
    <location>
        <begin position="202"/>
        <end position="222"/>
    </location>
</feature>
<proteinExistence type="predicted"/>
<keyword evidence="11" id="KW-1185">Reference proteome</keyword>
<dbReference type="PANTHER" id="PTHR13929:SF0">
    <property type="entry name" value="UBIA PRENYLTRANSFERASE DOMAIN-CONTAINING PROTEIN 1"/>
    <property type="match status" value="1"/>
</dbReference>
<evidence type="ECO:0000256" key="4">
    <source>
        <dbReference type="ARBA" id="ARBA00022679"/>
    </source>
</evidence>
<dbReference type="NCBIfam" id="TIGR00751">
    <property type="entry name" value="menA"/>
    <property type="match status" value="1"/>
</dbReference>
<dbReference type="PANTHER" id="PTHR13929">
    <property type="entry name" value="1,4-DIHYDROXY-2-NAPHTHOATE OCTAPRENYLTRANSFERASE"/>
    <property type="match status" value="1"/>
</dbReference>
<name>A0ABV9NV55_9BACI</name>
<feature type="transmembrane region" description="Helical" evidence="9">
    <location>
        <begin position="258"/>
        <end position="277"/>
    </location>
</feature>
<keyword evidence="5 9" id="KW-0812">Transmembrane</keyword>
<feature type="transmembrane region" description="Helical" evidence="9">
    <location>
        <begin position="341"/>
        <end position="361"/>
    </location>
</feature>
<keyword evidence="4 10" id="KW-0808">Transferase</keyword>
<dbReference type="InterPro" id="IPR000537">
    <property type="entry name" value="UbiA_prenyltransferase"/>
</dbReference>
<dbReference type="Gene3D" id="1.10.357.140">
    <property type="entry name" value="UbiA prenyltransferase"/>
    <property type="match status" value="1"/>
</dbReference>
<evidence type="ECO:0000256" key="1">
    <source>
        <dbReference type="ARBA" id="ARBA00004141"/>
    </source>
</evidence>
<keyword evidence="6 9" id="KW-1133">Transmembrane helix</keyword>
<feature type="transmembrane region" description="Helical" evidence="9">
    <location>
        <begin position="283"/>
        <end position="301"/>
    </location>
</feature>
<comment type="subcellular location">
    <subcellularLocation>
        <location evidence="1">Membrane</location>
        <topology evidence="1">Multi-pass membrane protein</topology>
    </subcellularLocation>
</comment>
<feature type="transmembrane region" description="Helical" evidence="9">
    <location>
        <begin position="472"/>
        <end position="489"/>
    </location>
</feature>
<evidence type="ECO:0000256" key="8">
    <source>
        <dbReference type="NCBIfam" id="TIGR00751"/>
    </source>
</evidence>
<evidence type="ECO:0000256" key="9">
    <source>
        <dbReference type="SAM" id="Phobius"/>
    </source>
</evidence>
<evidence type="ECO:0000256" key="2">
    <source>
        <dbReference type="ARBA" id="ARBA00004863"/>
    </source>
</evidence>
<keyword evidence="7 9" id="KW-0472">Membrane</keyword>
<feature type="transmembrane region" description="Helical" evidence="9">
    <location>
        <begin position="412"/>
        <end position="431"/>
    </location>
</feature>
<evidence type="ECO:0000256" key="3">
    <source>
        <dbReference type="ARBA" id="ARBA00022428"/>
    </source>
</evidence>
<evidence type="ECO:0000313" key="11">
    <source>
        <dbReference type="Proteomes" id="UP001595896"/>
    </source>
</evidence>
<protein>
    <recommendedName>
        <fullName evidence="8">1,4-dihydroxy-2-naphthoate octaprenyltransferase</fullName>
        <ecNumber evidence="8">2.5.1.74</ecNumber>
    </recommendedName>
</protein>
<evidence type="ECO:0000256" key="5">
    <source>
        <dbReference type="ARBA" id="ARBA00022692"/>
    </source>
</evidence>
<dbReference type="Gene3D" id="2.30.110.10">
    <property type="entry name" value="Electron Transport, Fmn-binding Protein, Chain A"/>
    <property type="match status" value="1"/>
</dbReference>
<dbReference type="InterPro" id="IPR044878">
    <property type="entry name" value="UbiA_sf"/>
</dbReference>
<evidence type="ECO:0000256" key="7">
    <source>
        <dbReference type="ARBA" id="ARBA00023136"/>
    </source>
</evidence>
<dbReference type="SUPFAM" id="SSF50475">
    <property type="entry name" value="FMN-binding split barrel"/>
    <property type="match status" value="1"/>
</dbReference>
<feature type="transmembrane region" description="Helical" evidence="9">
    <location>
        <begin position="313"/>
        <end position="335"/>
    </location>
</feature>
<comment type="caution">
    <text evidence="10">The sequence shown here is derived from an EMBL/GenBank/DDBJ whole genome shotgun (WGS) entry which is preliminary data.</text>
</comment>
<accession>A0ABV9NV55</accession>
<comment type="pathway">
    <text evidence="2">Quinol/quinone metabolism; menaquinone biosynthesis.</text>
</comment>
<gene>
    <name evidence="10" type="primary">menA</name>
    <name evidence="10" type="ORF">ACFO4L_04240</name>
</gene>
<dbReference type="CDD" id="cd13962">
    <property type="entry name" value="PT_UbiA_UBIAD1"/>
    <property type="match status" value="1"/>
</dbReference>
<dbReference type="RefSeq" id="WP_377908426.1">
    <property type="nucleotide sequence ID" value="NZ_JBHSGK010000003.1"/>
</dbReference>
<feature type="transmembrane region" description="Helical" evidence="9">
    <location>
        <begin position="443"/>
        <end position="466"/>
    </location>
</feature>
<reference evidence="11" key="1">
    <citation type="journal article" date="2019" name="Int. J. Syst. Evol. Microbiol.">
        <title>The Global Catalogue of Microorganisms (GCM) 10K type strain sequencing project: providing services to taxonomists for standard genome sequencing and annotation.</title>
        <authorList>
            <consortium name="The Broad Institute Genomics Platform"/>
            <consortium name="The Broad Institute Genome Sequencing Center for Infectious Disease"/>
            <person name="Wu L."/>
            <person name="Ma J."/>
        </authorList>
    </citation>
    <scope>NUCLEOTIDE SEQUENCE [LARGE SCALE GENOMIC DNA]</scope>
    <source>
        <strain evidence="11">JCM 12165</strain>
    </source>
</reference>
<dbReference type="EC" id="2.5.1.74" evidence="8"/>
<evidence type="ECO:0000313" key="10">
    <source>
        <dbReference type="EMBL" id="MFC4735789.1"/>
    </source>
</evidence>
<sequence>MAQRSAEDILNYLDKAEVASVGTSNMGKPRQRMMHFASDERFHIYLSSMKGDPKVIQWSNISETAMLIHQGSTFMEMEECEIIGRAEIVRSNEERERAVHLLQHRSPIVGSFVEQDAVDRLEFIKIVPSVVKYRFVPEILQGEKPTVLDVGQASEAGSDMQDLISRASVWKEALRPLSLTASLVPVLVGAAAAFGLAGLFSWTLFLLTLFAALAVQAGTNMINDYLDAERDAENTGSLRPFTGGSRMIQLGLIQKQDMGFFGVLLTAAAAVVGIGLAAVSGPLLLLLIAYGLTAGFFYTGREGRFSFINASPGLAEFFIATTYGAAMTAGTFYIQTGYFSAEIWLLSIPIAALVTNVLLINQFPDAESDSRTDKRTLVVRIGRRQAKNVVFGLFGLAVVSVLLLPLVTAVPFSFYLVLLAVPFLFQAVRYIRAHYDSSATDLVPGNAHTAIFHLMTGLLAAITLIMPNIGTLISLALFAAAAGFVFWVWRYIERQRKVMADFKKAFSTA</sequence>
<dbReference type="Proteomes" id="UP001595896">
    <property type="component" value="Unassembled WGS sequence"/>
</dbReference>
<keyword evidence="3" id="KW-0474">Menaquinone biosynthesis</keyword>
<feature type="transmembrane region" description="Helical" evidence="9">
    <location>
        <begin position="389"/>
        <end position="406"/>
    </location>
</feature>